<dbReference type="EMBL" id="HACA01009488">
    <property type="protein sequence ID" value="CDW26849.1"/>
    <property type="molecule type" value="Transcribed_RNA"/>
</dbReference>
<dbReference type="AlphaFoldDB" id="A0A0K2TLS6"/>
<evidence type="ECO:0000256" key="1">
    <source>
        <dbReference type="SAM" id="Phobius"/>
    </source>
</evidence>
<name>A0A0K2TLS6_LEPSM</name>
<evidence type="ECO:0000313" key="2">
    <source>
        <dbReference type="EMBL" id="CDW26849.1"/>
    </source>
</evidence>
<protein>
    <submittedName>
        <fullName evidence="2">Uncharacterized protein</fullName>
    </submittedName>
</protein>
<organism evidence="2">
    <name type="scientific">Lepeophtheirus salmonis</name>
    <name type="common">Salmon louse</name>
    <name type="synonym">Caligus salmonis</name>
    <dbReference type="NCBI Taxonomy" id="72036"/>
    <lineage>
        <taxon>Eukaryota</taxon>
        <taxon>Metazoa</taxon>
        <taxon>Ecdysozoa</taxon>
        <taxon>Arthropoda</taxon>
        <taxon>Crustacea</taxon>
        <taxon>Multicrustacea</taxon>
        <taxon>Hexanauplia</taxon>
        <taxon>Copepoda</taxon>
        <taxon>Siphonostomatoida</taxon>
        <taxon>Caligidae</taxon>
        <taxon>Lepeophtheirus</taxon>
    </lineage>
</organism>
<sequence>MAFRQRKALAPWMYVLRCCGVPGLTDIGFVGVWMRNTAGLLLNMHPKVVVEGVGIRAAEGPKVSKKSSKELKRLIQKSLATEEISSFHCWWQKWPLHSHKAISNHFFFCSSLNRLV</sequence>
<accession>A0A0K2TLS6</accession>
<proteinExistence type="predicted"/>
<feature type="transmembrane region" description="Helical" evidence="1">
    <location>
        <begin position="12"/>
        <end position="34"/>
    </location>
</feature>
<reference evidence="2" key="1">
    <citation type="submission" date="2014-05" db="EMBL/GenBank/DDBJ databases">
        <authorList>
            <person name="Chronopoulou M."/>
        </authorList>
    </citation>
    <scope>NUCLEOTIDE SEQUENCE</scope>
    <source>
        <tissue evidence="2">Whole organism</tissue>
    </source>
</reference>
<keyword evidence="1" id="KW-1133">Transmembrane helix</keyword>
<keyword evidence="1" id="KW-0812">Transmembrane</keyword>
<keyword evidence="1" id="KW-0472">Membrane</keyword>